<gene>
    <name evidence="9" type="ORF">DKX38_025478</name>
</gene>
<evidence type="ECO:0000256" key="2">
    <source>
        <dbReference type="ARBA" id="ARBA00022745"/>
    </source>
</evidence>
<dbReference type="PROSITE" id="PS51032">
    <property type="entry name" value="AP2_ERF"/>
    <property type="match status" value="1"/>
</dbReference>
<dbReference type="CDD" id="cd00018">
    <property type="entry name" value="AP2"/>
    <property type="match status" value="1"/>
</dbReference>
<keyword evidence="10" id="KW-1185">Reference proteome</keyword>
<keyword evidence="2" id="KW-0936">Ethylene signaling pathway</keyword>
<feature type="domain" description="AP2/ERF" evidence="8">
    <location>
        <begin position="30"/>
        <end position="87"/>
    </location>
</feature>
<evidence type="ECO:0000313" key="10">
    <source>
        <dbReference type="Proteomes" id="UP000326939"/>
    </source>
</evidence>
<evidence type="ECO:0000256" key="7">
    <source>
        <dbReference type="SAM" id="MobiDB-lite"/>
    </source>
</evidence>
<reference evidence="10" key="1">
    <citation type="journal article" date="2019" name="Gigascience">
        <title>De novo genome assembly of the endangered Acer yangbiense, a plant species with extremely small populations endemic to Yunnan Province, China.</title>
        <authorList>
            <person name="Yang J."/>
            <person name="Wariss H.M."/>
            <person name="Tao L."/>
            <person name="Zhang R."/>
            <person name="Yun Q."/>
            <person name="Hollingsworth P."/>
            <person name="Dao Z."/>
            <person name="Luo G."/>
            <person name="Guo H."/>
            <person name="Ma Y."/>
            <person name="Sun W."/>
        </authorList>
    </citation>
    <scope>NUCLEOTIDE SEQUENCE [LARGE SCALE GENOMIC DNA]</scope>
    <source>
        <strain evidence="10">cv. br00</strain>
    </source>
</reference>
<dbReference type="SMART" id="SM00380">
    <property type="entry name" value="AP2"/>
    <property type="match status" value="1"/>
</dbReference>
<dbReference type="PANTHER" id="PTHR31677">
    <property type="entry name" value="AP2 DOMAIN CLASS TRANSCRIPTION FACTOR"/>
    <property type="match status" value="1"/>
</dbReference>
<feature type="compositionally biased region" description="Polar residues" evidence="7">
    <location>
        <begin position="85"/>
        <end position="99"/>
    </location>
</feature>
<sequence>MGRTRTTTKQAGDPNGSATQNMLVIAKEPRYRGVRKRPWGKFAAEIRDPWKKTRVWLGTFDSAEDAARAYDTAARSLRGAKAKTNFPTSATNQLFNHPSQAPADPFMDHHSINPQRPTSSSLSSTVESFSGPRPLQPTTMKSGSGPRRSHPRIPPVVPEDCHSDCDSSSSVVDDRDIASAASSLCRKPLPFDLNLPPLDQLRRFCSGFSGASRKGNRNMGVVFFVRTRFEDLSPDLAICQSGESFVFFST</sequence>
<dbReference type="GO" id="GO:0003700">
    <property type="term" value="F:DNA-binding transcription factor activity"/>
    <property type="evidence" value="ECO:0007669"/>
    <property type="project" value="InterPro"/>
</dbReference>
<dbReference type="PRINTS" id="PR00367">
    <property type="entry name" value="ETHRSPELEMNT"/>
</dbReference>
<evidence type="ECO:0000256" key="3">
    <source>
        <dbReference type="ARBA" id="ARBA00023015"/>
    </source>
</evidence>
<evidence type="ECO:0000256" key="1">
    <source>
        <dbReference type="ARBA" id="ARBA00004123"/>
    </source>
</evidence>
<dbReference type="GO" id="GO:0009873">
    <property type="term" value="P:ethylene-activated signaling pathway"/>
    <property type="evidence" value="ECO:0007669"/>
    <property type="project" value="UniProtKB-KW"/>
</dbReference>
<organism evidence="9 10">
    <name type="scientific">Salix brachista</name>
    <dbReference type="NCBI Taxonomy" id="2182728"/>
    <lineage>
        <taxon>Eukaryota</taxon>
        <taxon>Viridiplantae</taxon>
        <taxon>Streptophyta</taxon>
        <taxon>Embryophyta</taxon>
        <taxon>Tracheophyta</taxon>
        <taxon>Spermatophyta</taxon>
        <taxon>Magnoliopsida</taxon>
        <taxon>eudicotyledons</taxon>
        <taxon>Gunneridae</taxon>
        <taxon>Pentapetalae</taxon>
        <taxon>rosids</taxon>
        <taxon>fabids</taxon>
        <taxon>Malpighiales</taxon>
        <taxon>Salicaceae</taxon>
        <taxon>Saliceae</taxon>
        <taxon>Salix</taxon>
    </lineage>
</organism>
<dbReference type="Gene3D" id="3.30.730.10">
    <property type="entry name" value="AP2/ERF domain"/>
    <property type="match status" value="1"/>
</dbReference>
<evidence type="ECO:0000256" key="5">
    <source>
        <dbReference type="ARBA" id="ARBA00023163"/>
    </source>
</evidence>
<keyword evidence="3" id="KW-0805">Transcription regulation</keyword>
<name>A0A5N5JPL7_9ROSI</name>
<keyword evidence="5" id="KW-0804">Transcription</keyword>
<comment type="caution">
    <text evidence="9">The sequence shown here is derived from an EMBL/GenBank/DDBJ whole genome shotgun (WGS) entry which is preliminary data.</text>
</comment>
<dbReference type="GO" id="GO:0003677">
    <property type="term" value="F:DNA binding"/>
    <property type="evidence" value="ECO:0007669"/>
    <property type="project" value="UniProtKB-KW"/>
</dbReference>
<protein>
    <recommendedName>
        <fullName evidence="8">AP2/ERF domain-containing protein</fullName>
    </recommendedName>
</protein>
<dbReference type="InterPro" id="IPR036955">
    <property type="entry name" value="AP2/ERF_dom_sf"/>
</dbReference>
<proteinExistence type="predicted"/>
<dbReference type="EMBL" id="VDCV01000016">
    <property type="protein sequence ID" value="KAB5521159.1"/>
    <property type="molecule type" value="Genomic_DNA"/>
</dbReference>
<dbReference type="Proteomes" id="UP000326939">
    <property type="component" value="Chromosome 16"/>
</dbReference>
<evidence type="ECO:0000259" key="8">
    <source>
        <dbReference type="PROSITE" id="PS51032"/>
    </source>
</evidence>
<dbReference type="FunFam" id="3.30.730.10:FF:000001">
    <property type="entry name" value="Ethylene-responsive transcription factor 2"/>
    <property type="match status" value="1"/>
</dbReference>
<evidence type="ECO:0000256" key="4">
    <source>
        <dbReference type="ARBA" id="ARBA00023125"/>
    </source>
</evidence>
<accession>A0A5N5JPL7</accession>
<feature type="region of interest" description="Disordered" evidence="7">
    <location>
        <begin position="1"/>
        <end position="21"/>
    </location>
</feature>
<feature type="region of interest" description="Disordered" evidence="7">
    <location>
        <begin position="83"/>
        <end position="168"/>
    </location>
</feature>
<comment type="subcellular location">
    <subcellularLocation>
        <location evidence="1">Nucleus</location>
    </subcellularLocation>
</comment>
<evidence type="ECO:0000313" key="9">
    <source>
        <dbReference type="EMBL" id="KAB5521159.1"/>
    </source>
</evidence>
<feature type="compositionally biased region" description="Low complexity" evidence="7">
    <location>
        <begin position="119"/>
        <end position="130"/>
    </location>
</feature>
<dbReference type="PANTHER" id="PTHR31677:SF252">
    <property type="entry name" value="ETHYLENE-RESPONSIVE TRANSCRIPTION FACTOR 3"/>
    <property type="match status" value="1"/>
</dbReference>
<evidence type="ECO:0000256" key="6">
    <source>
        <dbReference type="ARBA" id="ARBA00023242"/>
    </source>
</evidence>
<dbReference type="InterPro" id="IPR001471">
    <property type="entry name" value="AP2/ERF_dom"/>
</dbReference>
<keyword evidence="4" id="KW-0238">DNA-binding</keyword>
<keyword evidence="6" id="KW-0539">Nucleus</keyword>
<dbReference type="GO" id="GO:0005634">
    <property type="term" value="C:nucleus"/>
    <property type="evidence" value="ECO:0007669"/>
    <property type="project" value="UniProtKB-SubCell"/>
</dbReference>
<dbReference type="InterPro" id="IPR016177">
    <property type="entry name" value="DNA-bd_dom_sf"/>
</dbReference>
<dbReference type="AlphaFoldDB" id="A0A5N5JPL7"/>
<dbReference type="SUPFAM" id="SSF54171">
    <property type="entry name" value="DNA-binding domain"/>
    <property type="match status" value="1"/>
</dbReference>
<dbReference type="Pfam" id="PF00847">
    <property type="entry name" value="AP2"/>
    <property type="match status" value="1"/>
</dbReference>